<dbReference type="Proteomes" id="UP001221898">
    <property type="component" value="Unassembled WGS sequence"/>
</dbReference>
<sequence length="214" mass="23137">MQPPARLYIEESSHSSGGSDCPNFTKCITISKVRPSRPCSPDRDPRFHGPFPHTLGPTRPVDGELLSLLLLINSPPPPAYRVTQRGNSSTVCSIDHLCPTTAGATACAFNRMGRFLFFLQAHSISPKPNSSSFQGRAGGPLSLWPRLCDAARGPHALSYLWPVYHTVTPAHWGPDPGGTRGSAPRGIPTSPHVLFFKRPPSTCGFSQRGAEETQ</sequence>
<keyword evidence="3" id="KW-1185">Reference proteome</keyword>
<accession>A0AAD7WYQ8</accession>
<feature type="region of interest" description="Disordered" evidence="1">
    <location>
        <begin position="175"/>
        <end position="214"/>
    </location>
</feature>
<dbReference type="EMBL" id="JAINUG010000017">
    <property type="protein sequence ID" value="KAJ8413099.1"/>
    <property type="molecule type" value="Genomic_DNA"/>
</dbReference>
<reference evidence="2" key="1">
    <citation type="journal article" date="2023" name="Science">
        <title>Genome structures resolve the early diversification of teleost fishes.</title>
        <authorList>
            <person name="Parey E."/>
            <person name="Louis A."/>
            <person name="Montfort J."/>
            <person name="Bouchez O."/>
            <person name="Roques C."/>
            <person name="Iampietro C."/>
            <person name="Lluch J."/>
            <person name="Castinel A."/>
            <person name="Donnadieu C."/>
            <person name="Desvignes T."/>
            <person name="Floi Bucao C."/>
            <person name="Jouanno E."/>
            <person name="Wen M."/>
            <person name="Mejri S."/>
            <person name="Dirks R."/>
            <person name="Jansen H."/>
            <person name="Henkel C."/>
            <person name="Chen W.J."/>
            <person name="Zahm M."/>
            <person name="Cabau C."/>
            <person name="Klopp C."/>
            <person name="Thompson A.W."/>
            <person name="Robinson-Rechavi M."/>
            <person name="Braasch I."/>
            <person name="Lecointre G."/>
            <person name="Bobe J."/>
            <person name="Postlethwait J.H."/>
            <person name="Berthelot C."/>
            <person name="Roest Crollius H."/>
            <person name="Guiguen Y."/>
        </authorList>
    </citation>
    <scope>NUCLEOTIDE SEQUENCE</scope>
    <source>
        <strain evidence="2">NC1722</strain>
    </source>
</reference>
<evidence type="ECO:0000313" key="2">
    <source>
        <dbReference type="EMBL" id="KAJ8413099.1"/>
    </source>
</evidence>
<name>A0AAD7WYQ8_9TELE</name>
<evidence type="ECO:0000313" key="3">
    <source>
        <dbReference type="Proteomes" id="UP001221898"/>
    </source>
</evidence>
<comment type="caution">
    <text evidence="2">The sequence shown here is derived from an EMBL/GenBank/DDBJ whole genome shotgun (WGS) entry which is preliminary data.</text>
</comment>
<feature type="region of interest" description="Disordered" evidence="1">
    <location>
        <begin position="34"/>
        <end position="56"/>
    </location>
</feature>
<protein>
    <submittedName>
        <fullName evidence="2">Uncharacterized protein</fullName>
    </submittedName>
</protein>
<gene>
    <name evidence="2" type="ORF">AAFF_G00106810</name>
</gene>
<organism evidence="2 3">
    <name type="scientific">Aldrovandia affinis</name>
    <dbReference type="NCBI Taxonomy" id="143900"/>
    <lineage>
        <taxon>Eukaryota</taxon>
        <taxon>Metazoa</taxon>
        <taxon>Chordata</taxon>
        <taxon>Craniata</taxon>
        <taxon>Vertebrata</taxon>
        <taxon>Euteleostomi</taxon>
        <taxon>Actinopterygii</taxon>
        <taxon>Neopterygii</taxon>
        <taxon>Teleostei</taxon>
        <taxon>Notacanthiformes</taxon>
        <taxon>Halosauridae</taxon>
        <taxon>Aldrovandia</taxon>
    </lineage>
</organism>
<proteinExistence type="predicted"/>
<evidence type="ECO:0000256" key="1">
    <source>
        <dbReference type="SAM" id="MobiDB-lite"/>
    </source>
</evidence>
<dbReference type="AlphaFoldDB" id="A0AAD7WYQ8"/>